<evidence type="ECO:0000313" key="7">
    <source>
        <dbReference type="EMBL" id="RFU33045.1"/>
    </source>
</evidence>
<feature type="transmembrane region" description="Helical" evidence="5">
    <location>
        <begin position="260"/>
        <end position="278"/>
    </location>
</feature>
<comment type="subcellular location">
    <subcellularLocation>
        <location evidence="1">Membrane</location>
        <topology evidence="1">Multi-pass membrane protein</topology>
    </subcellularLocation>
</comment>
<feature type="transmembrane region" description="Helical" evidence="5">
    <location>
        <begin position="155"/>
        <end position="182"/>
    </location>
</feature>
<dbReference type="Pfam" id="PF00083">
    <property type="entry name" value="Sugar_tr"/>
    <property type="match status" value="1"/>
</dbReference>
<name>A0A3E2HIB0_SCYLI</name>
<dbReference type="InterPro" id="IPR020846">
    <property type="entry name" value="MFS_dom"/>
</dbReference>
<keyword evidence="8" id="KW-1185">Reference proteome</keyword>
<feature type="transmembrane region" description="Helical" evidence="5">
    <location>
        <begin position="359"/>
        <end position="384"/>
    </location>
</feature>
<dbReference type="GO" id="GO:0005886">
    <property type="term" value="C:plasma membrane"/>
    <property type="evidence" value="ECO:0007669"/>
    <property type="project" value="TreeGrafter"/>
</dbReference>
<dbReference type="GO" id="GO:0046943">
    <property type="term" value="F:carboxylic acid transmembrane transporter activity"/>
    <property type="evidence" value="ECO:0007669"/>
    <property type="project" value="TreeGrafter"/>
</dbReference>
<feature type="domain" description="Major facilitator superfamily (MFS) profile" evidence="6">
    <location>
        <begin position="17"/>
        <end position="451"/>
    </location>
</feature>
<feature type="non-terminal residue" evidence="7">
    <location>
        <position position="1"/>
    </location>
</feature>
<evidence type="ECO:0000256" key="1">
    <source>
        <dbReference type="ARBA" id="ARBA00004141"/>
    </source>
</evidence>
<evidence type="ECO:0000256" key="3">
    <source>
        <dbReference type="ARBA" id="ARBA00022989"/>
    </source>
</evidence>
<sequence>METVKSKRQTWINNIKFLLVAGGGLFGDGYLNQTIGLVVPMIGYLYFQDTGNSPSAVQGDEIKGSFSIGMVVGQLLFGTLGDALGRHRVYGKECLFAIFGTLMVVLLPWKGLSHQGVVAWLSVFRTITGMGTGGDYPMTSTLSAEHKIVGTRAKLVLLVFAFLALGTLTAAVVYVVLLAAFKSAIESNIAHLEWVWRLLLGLGIIPAAFTLYARLRMKETVPYEKYVAKETSLTDSSKRGYGTQWHDFRVYFSKWKHAKVLFAISMAWFLFDIAYFGISLNQSVILKDIGFGAGKTPWDTLHNTAVGNVIVSFAGQLPGSWLAIFLPDIFGRRSLLIWSSLLTAALYAIWAGVNDTAHSGGLIALFTLSQFTLNFGPTTVIFLLPVELFPTRVRGTAHGIAAASGKCGAVLTAFAFGTINDTLGLRGALGLFAGVMVLVAIVALWIPETKNMTLEQIEVGVMYGDDVEEDGATSSHESIAKLDQKTSEGGVQVQAVPLGV</sequence>
<organism evidence="7 8">
    <name type="scientific">Scytalidium lignicola</name>
    <name type="common">Hyphomycete</name>
    <dbReference type="NCBI Taxonomy" id="5539"/>
    <lineage>
        <taxon>Eukaryota</taxon>
        <taxon>Fungi</taxon>
        <taxon>Dikarya</taxon>
        <taxon>Ascomycota</taxon>
        <taxon>Pezizomycotina</taxon>
        <taxon>Leotiomycetes</taxon>
        <taxon>Leotiomycetes incertae sedis</taxon>
        <taxon>Scytalidium</taxon>
    </lineage>
</organism>
<keyword evidence="2 5" id="KW-0812">Transmembrane</keyword>
<proteinExistence type="predicted"/>
<dbReference type="STRING" id="5539.A0A3E2HIB0"/>
<evidence type="ECO:0000256" key="4">
    <source>
        <dbReference type="ARBA" id="ARBA00023136"/>
    </source>
</evidence>
<dbReference type="Proteomes" id="UP000258309">
    <property type="component" value="Unassembled WGS sequence"/>
</dbReference>
<dbReference type="PROSITE" id="PS00217">
    <property type="entry name" value="SUGAR_TRANSPORT_2"/>
    <property type="match status" value="1"/>
</dbReference>
<comment type="caution">
    <text evidence="7">The sequence shown here is derived from an EMBL/GenBank/DDBJ whole genome shotgun (WGS) entry which is preliminary data.</text>
</comment>
<dbReference type="OrthoDB" id="433512at2759"/>
<evidence type="ECO:0000313" key="8">
    <source>
        <dbReference type="Proteomes" id="UP000258309"/>
    </source>
</evidence>
<feature type="non-terminal residue" evidence="7">
    <location>
        <position position="500"/>
    </location>
</feature>
<dbReference type="PANTHER" id="PTHR23508:SF10">
    <property type="entry name" value="CARBOXYLIC ACID TRANSPORTER PROTEIN HOMOLOG"/>
    <property type="match status" value="1"/>
</dbReference>
<reference evidence="7 8" key="1">
    <citation type="submission" date="2018-05" db="EMBL/GenBank/DDBJ databases">
        <title>Draft genome sequence of Scytalidium lignicola DSM 105466, a ubiquitous saprotrophic fungus.</title>
        <authorList>
            <person name="Buettner E."/>
            <person name="Gebauer A.M."/>
            <person name="Hofrichter M."/>
            <person name="Liers C."/>
            <person name="Kellner H."/>
        </authorList>
    </citation>
    <scope>NUCLEOTIDE SEQUENCE [LARGE SCALE GENOMIC DNA]</scope>
    <source>
        <strain evidence="7 8">DSM 105466</strain>
    </source>
</reference>
<dbReference type="InterPro" id="IPR005828">
    <property type="entry name" value="MFS_sugar_transport-like"/>
</dbReference>
<dbReference type="InterPro" id="IPR005829">
    <property type="entry name" value="Sugar_transporter_CS"/>
</dbReference>
<feature type="transmembrane region" description="Helical" evidence="5">
    <location>
        <begin position="335"/>
        <end position="353"/>
    </location>
</feature>
<evidence type="ECO:0000259" key="6">
    <source>
        <dbReference type="PROSITE" id="PS50850"/>
    </source>
</evidence>
<dbReference type="OMA" id="ISHLEWV"/>
<evidence type="ECO:0000256" key="5">
    <source>
        <dbReference type="SAM" id="Phobius"/>
    </source>
</evidence>
<feature type="transmembrane region" description="Helical" evidence="5">
    <location>
        <begin position="194"/>
        <end position="215"/>
    </location>
</feature>
<dbReference type="Gene3D" id="1.20.1250.20">
    <property type="entry name" value="MFS general substrate transporter like domains"/>
    <property type="match status" value="1"/>
</dbReference>
<dbReference type="InterPro" id="IPR036259">
    <property type="entry name" value="MFS_trans_sf"/>
</dbReference>
<feature type="transmembrane region" description="Helical" evidence="5">
    <location>
        <begin position="396"/>
        <end position="419"/>
    </location>
</feature>
<dbReference type="CDD" id="cd17364">
    <property type="entry name" value="MFS_PhT"/>
    <property type="match status" value="1"/>
</dbReference>
<dbReference type="PANTHER" id="PTHR23508">
    <property type="entry name" value="CARBOXYLIC ACID TRANSPORTER PROTEIN HOMOLOG"/>
    <property type="match status" value="1"/>
</dbReference>
<dbReference type="EMBL" id="NCSJ02000042">
    <property type="protein sequence ID" value="RFU33045.1"/>
    <property type="molecule type" value="Genomic_DNA"/>
</dbReference>
<dbReference type="PROSITE" id="PS50850">
    <property type="entry name" value="MFS"/>
    <property type="match status" value="1"/>
</dbReference>
<keyword evidence="3 5" id="KW-1133">Transmembrane helix</keyword>
<feature type="transmembrane region" description="Helical" evidence="5">
    <location>
        <begin position="425"/>
        <end position="446"/>
    </location>
</feature>
<keyword evidence="4 5" id="KW-0472">Membrane</keyword>
<dbReference type="SUPFAM" id="SSF103473">
    <property type="entry name" value="MFS general substrate transporter"/>
    <property type="match status" value="1"/>
</dbReference>
<protein>
    <recommendedName>
        <fullName evidence="6">Major facilitator superfamily (MFS) profile domain-containing protein</fullName>
    </recommendedName>
</protein>
<feature type="transmembrane region" description="Helical" evidence="5">
    <location>
        <begin position="305"/>
        <end position="326"/>
    </location>
</feature>
<accession>A0A3E2HIB0</accession>
<evidence type="ECO:0000256" key="2">
    <source>
        <dbReference type="ARBA" id="ARBA00022692"/>
    </source>
</evidence>
<gene>
    <name evidence="7" type="ORF">B7463_g3310</name>
</gene>
<dbReference type="AlphaFoldDB" id="A0A3E2HIB0"/>